<evidence type="ECO:0000256" key="1">
    <source>
        <dbReference type="ARBA" id="ARBA00023115"/>
    </source>
</evidence>
<proteinExistence type="predicted"/>
<name>A0A1C4X7N1_MICVI</name>
<keyword evidence="3" id="KW-1185">Reference proteome</keyword>
<dbReference type="EMBL" id="LT607411">
    <property type="protein sequence ID" value="SCF04436.1"/>
    <property type="molecule type" value="Genomic_DNA"/>
</dbReference>
<protein>
    <submittedName>
        <fullName evidence="2">Spermidine synthase</fullName>
    </submittedName>
</protein>
<dbReference type="AlphaFoldDB" id="A0A1C4X7N1"/>
<evidence type="ECO:0000313" key="3">
    <source>
        <dbReference type="Proteomes" id="UP000198242"/>
    </source>
</evidence>
<sequence>MARPSGGGPVASGHGPAERTTAVAARFEELAWRETPIGEISLRRRRDPSLDVDVYEVKLDDEFLMSSLFPVAEIELARLGLAPLTADGLDVVVGGLGLGYTARTALEDPRVRSLLVVEAIEDVIDWHRRDLLPFAAGLAADPRTRFVRADFFAAVASGAGLDPEAPGRRFHAVLLDVDHSPRQVLHPSHAAFYTADGLRRLAALLHPDGVFALWSNDPPDSTFQRVLTEVFPTSVAHVVRFPNPLQRREAANTVYVARH</sequence>
<reference evidence="3" key="1">
    <citation type="submission" date="2016-06" db="EMBL/GenBank/DDBJ databases">
        <authorList>
            <person name="Varghese N."/>
            <person name="Submissions Spin"/>
        </authorList>
    </citation>
    <scope>NUCLEOTIDE SEQUENCE [LARGE SCALE GENOMIC DNA]</scope>
    <source>
        <strain evidence="3">DSM 43909</strain>
    </source>
</reference>
<evidence type="ECO:0000313" key="2">
    <source>
        <dbReference type="EMBL" id="SCF04436.1"/>
    </source>
</evidence>
<dbReference type="SUPFAM" id="SSF53335">
    <property type="entry name" value="S-adenosyl-L-methionine-dependent methyltransferases"/>
    <property type="match status" value="1"/>
</dbReference>
<dbReference type="PANTHER" id="PTHR43317:SF3">
    <property type="entry name" value="BLR2883 PROTEIN"/>
    <property type="match status" value="1"/>
</dbReference>
<gene>
    <name evidence="2" type="ORF">GA0074695_3079</name>
</gene>
<accession>A0A1C4X7N1</accession>
<dbReference type="Proteomes" id="UP000198242">
    <property type="component" value="Chromosome I"/>
</dbReference>
<dbReference type="Gene3D" id="3.40.50.150">
    <property type="entry name" value="Vaccinia Virus protein VP39"/>
    <property type="match status" value="1"/>
</dbReference>
<dbReference type="PANTHER" id="PTHR43317">
    <property type="entry name" value="THERMOSPERMINE SYNTHASE ACAULIS5"/>
    <property type="match status" value="1"/>
</dbReference>
<dbReference type="InterPro" id="IPR029063">
    <property type="entry name" value="SAM-dependent_MTases_sf"/>
</dbReference>
<keyword evidence="1" id="KW-0620">Polyamine biosynthesis</keyword>
<dbReference type="GO" id="GO:0006596">
    <property type="term" value="P:polyamine biosynthetic process"/>
    <property type="evidence" value="ECO:0007669"/>
    <property type="project" value="UniProtKB-KW"/>
</dbReference>
<organism evidence="2 3">
    <name type="scientific">Micromonospora viridifaciens</name>
    <dbReference type="NCBI Taxonomy" id="1881"/>
    <lineage>
        <taxon>Bacteria</taxon>
        <taxon>Bacillati</taxon>
        <taxon>Actinomycetota</taxon>
        <taxon>Actinomycetes</taxon>
        <taxon>Micromonosporales</taxon>
        <taxon>Micromonosporaceae</taxon>
        <taxon>Micromonospora</taxon>
    </lineage>
</organism>